<sequence>MTTPVRLQLSRAKGFNLQAASEAANGLAAIKVDRTSPFGNHYAFSKDPFSKPAVWDVFGRGTIVKSCASRQEAVEYAIECYRADICNTGPHNHRLIDPVPTPADIAKALRGFNLACWCKLGEPCHADILLELANAPLQEVVSR</sequence>
<comment type="caution">
    <text evidence="2">The sequence shown here is derived from an EMBL/GenBank/DDBJ whole genome shotgun (WGS) entry which is preliminary data.</text>
</comment>
<protein>
    <recommendedName>
        <fullName evidence="1">DUF4326 domain-containing protein</fullName>
    </recommendedName>
</protein>
<dbReference type="Pfam" id="PF14216">
    <property type="entry name" value="DUF4326"/>
    <property type="match status" value="1"/>
</dbReference>
<evidence type="ECO:0000313" key="2">
    <source>
        <dbReference type="EMBL" id="MBB5560609.1"/>
    </source>
</evidence>
<accession>A0A7W8UMB1</accession>
<evidence type="ECO:0000313" key="3">
    <source>
        <dbReference type="Proteomes" id="UP000528824"/>
    </source>
</evidence>
<name>A0A7W8UMB1_9HYPH</name>
<dbReference type="InterPro" id="IPR025475">
    <property type="entry name" value="DUF4326"/>
</dbReference>
<proteinExistence type="predicted"/>
<dbReference type="EMBL" id="JACHBC010000004">
    <property type="protein sequence ID" value="MBB5560609.1"/>
    <property type="molecule type" value="Genomic_DNA"/>
</dbReference>
<dbReference type="AlphaFoldDB" id="A0A7W8UMB1"/>
<organism evidence="2 3">
    <name type="scientific">Rhizobium lentis</name>
    <dbReference type="NCBI Taxonomy" id="1138194"/>
    <lineage>
        <taxon>Bacteria</taxon>
        <taxon>Pseudomonadati</taxon>
        <taxon>Pseudomonadota</taxon>
        <taxon>Alphaproteobacteria</taxon>
        <taxon>Hyphomicrobiales</taxon>
        <taxon>Rhizobiaceae</taxon>
        <taxon>Rhizobium/Agrobacterium group</taxon>
        <taxon>Rhizobium</taxon>
    </lineage>
</organism>
<dbReference type="Proteomes" id="UP000528824">
    <property type="component" value="Unassembled WGS sequence"/>
</dbReference>
<reference evidence="2 3" key="1">
    <citation type="submission" date="2020-08" db="EMBL/GenBank/DDBJ databases">
        <title>Genomic Encyclopedia of Type Strains, Phase IV (KMG-V): Genome sequencing to study the core and pangenomes of soil and plant-associated prokaryotes.</title>
        <authorList>
            <person name="Whitman W."/>
        </authorList>
    </citation>
    <scope>NUCLEOTIDE SEQUENCE [LARGE SCALE GENOMIC DNA]</scope>
    <source>
        <strain evidence="2 3">SEMIA 4034</strain>
    </source>
</reference>
<dbReference type="RefSeq" id="WP_183916111.1">
    <property type="nucleotide sequence ID" value="NZ_JACHBB010000004.1"/>
</dbReference>
<keyword evidence="3" id="KW-1185">Reference proteome</keyword>
<evidence type="ECO:0000259" key="1">
    <source>
        <dbReference type="Pfam" id="PF14216"/>
    </source>
</evidence>
<feature type="domain" description="DUF4326" evidence="1">
    <location>
        <begin position="28"/>
        <end position="131"/>
    </location>
</feature>
<gene>
    <name evidence="2" type="ORF">GGI59_002271</name>
</gene>